<dbReference type="Gene3D" id="3.20.20.100">
    <property type="entry name" value="NADP-dependent oxidoreductase domain"/>
    <property type="match status" value="1"/>
</dbReference>
<dbReference type="EMBL" id="JAICBX010000007">
    <property type="protein sequence ID" value="MBW8640666.1"/>
    <property type="molecule type" value="Genomic_DNA"/>
</dbReference>
<organism evidence="2 3">
    <name type="scientific">Flavimaribacter sediminis</name>
    <dbReference type="NCBI Taxonomy" id="2865987"/>
    <lineage>
        <taxon>Bacteria</taxon>
        <taxon>Pseudomonadati</taxon>
        <taxon>Pseudomonadota</taxon>
        <taxon>Alphaproteobacteria</taxon>
        <taxon>Hyphomicrobiales</taxon>
        <taxon>Rhizobiaceae</taxon>
        <taxon>Flavimaribacter</taxon>
    </lineage>
</organism>
<dbReference type="PANTHER" id="PTHR43312">
    <property type="entry name" value="D-THREO-ALDOSE 1-DEHYDROGENASE"/>
    <property type="match status" value="1"/>
</dbReference>
<reference evidence="2" key="1">
    <citation type="submission" date="2021-08" db="EMBL/GenBank/DDBJ databases">
        <title>Hoeflea bacterium WL0058 sp. nov., isolated from the sediment.</title>
        <authorList>
            <person name="Wang L."/>
            <person name="Zhang D."/>
        </authorList>
    </citation>
    <scope>NUCLEOTIDE SEQUENCE</scope>
    <source>
        <strain evidence="2">WL0058</strain>
    </source>
</reference>
<dbReference type="RefSeq" id="WP_220231413.1">
    <property type="nucleotide sequence ID" value="NZ_JAICBX010000007.1"/>
</dbReference>
<proteinExistence type="predicted"/>
<name>A0AAE2ZTM3_9HYPH</name>
<dbReference type="InterPro" id="IPR036812">
    <property type="entry name" value="NAD(P)_OxRdtase_dom_sf"/>
</dbReference>
<dbReference type="CDD" id="cd19095">
    <property type="entry name" value="AKR_PA4992-like"/>
    <property type="match status" value="1"/>
</dbReference>
<gene>
    <name evidence="2" type="ORF">K1W69_25970</name>
</gene>
<dbReference type="PANTHER" id="PTHR43312:SF1">
    <property type="entry name" value="NADP-DEPENDENT OXIDOREDUCTASE DOMAIN-CONTAINING PROTEIN"/>
    <property type="match status" value="1"/>
</dbReference>
<dbReference type="SUPFAM" id="SSF51430">
    <property type="entry name" value="NAD(P)-linked oxidoreductase"/>
    <property type="match status" value="1"/>
</dbReference>
<evidence type="ECO:0000259" key="1">
    <source>
        <dbReference type="Pfam" id="PF00248"/>
    </source>
</evidence>
<dbReference type="AlphaFoldDB" id="A0AAE2ZTM3"/>
<dbReference type="Pfam" id="PF00248">
    <property type="entry name" value="Aldo_ket_red"/>
    <property type="match status" value="1"/>
</dbReference>
<evidence type="ECO:0000313" key="2">
    <source>
        <dbReference type="EMBL" id="MBW8640666.1"/>
    </source>
</evidence>
<feature type="domain" description="NADP-dependent oxidoreductase" evidence="1">
    <location>
        <begin position="14"/>
        <end position="262"/>
    </location>
</feature>
<comment type="caution">
    <text evidence="2">The sequence shown here is derived from an EMBL/GenBank/DDBJ whole genome shotgun (WGS) entry which is preliminary data.</text>
</comment>
<keyword evidence="3" id="KW-1185">Reference proteome</keyword>
<dbReference type="InterPro" id="IPR023210">
    <property type="entry name" value="NADP_OxRdtase_dom"/>
</dbReference>
<accession>A0AAE2ZTM3</accession>
<evidence type="ECO:0000313" key="3">
    <source>
        <dbReference type="Proteomes" id="UP001196509"/>
    </source>
</evidence>
<dbReference type="InterPro" id="IPR053135">
    <property type="entry name" value="AKR2_Oxidoreductase"/>
</dbReference>
<sequence>MRSIPSSDVRIPAVGLGSWITFNVGDDPVLLASCADVMEAFFAAGGTVIDSSPMYGSSQATIGYGLEKLNRSDDVFAADKVWTRDSDAGASQLELSRSRWGVPDFDLAQVHNLLAWEPHLETLFAMKQAGSLLHVGITTSHGRRHGEMEAIMGSQPIDFVQLTYNPVDREAEERLLPMARERGIAVLVNRPFRGGSLADHLAREPLPDWATDIGASSWAQIILKYILSHSAVTCAIPATTRIDHVQENVRAASDPLPDEAMRQRIADHIRSV</sequence>
<dbReference type="Proteomes" id="UP001196509">
    <property type="component" value="Unassembled WGS sequence"/>
</dbReference>
<protein>
    <submittedName>
        <fullName evidence="2">Aldo/keto reductase</fullName>
    </submittedName>
</protein>